<name>A0ABS4YXH0_9MICC</name>
<sequence length="37" mass="3525">MAVVDGHRGAVEPRPAGVAGLGTKTAAKGLGLIPSIG</sequence>
<dbReference type="EMBL" id="JAGIOI010000001">
    <property type="protein sequence ID" value="MBP2413516.1"/>
    <property type="molecule type" value="Genomic_DNA"/>
</dbReference>
<organism evidence="2 3">
    <name type="scientific">Arthrobacter stackebrandtii</name>
    <dbReference type="NCBI Taxonomy" id="272161"/>
    <lineage>
        <taxon>Bacteria</taxon>
        <taxon>Bacillati</taxon>
        <taxon>Actinomycetota</taxon>
        <taxon>Actinomycetes</taxon>
        <taxon>Micrococcales</taxon>
        <taxon>Micrococcaceae</taxon>
        <taxon>Arthrobacter</taxon>
    </lineage>
</organism>
<keyword evidence="3" id="KW-1185">Reference proteome</keyword>
<comment type="caution">
    <text evidence="2">The sequence shown here is derived from an EMBL/GenBank/DDBJ whole genome shotgun (WGS) entry which is preliminary data.</text>
</comment>
<evidence type="ECO:0000313" key="3">
    <source>
        <dbReference type="Proteomes" id="UP000711614"/>
    </source>
</evidence>
<proteinExistence type="predicted"/>
<gene>
    <name evidence="2" type="ORF">JOF48_002315</name>
</gene>
<protein>
    <submittedName>
        <fullName evidence="2">Uncharacterized protein</fullName>
    </submittedName>
</protein>
<feature type="region of interest" description="Disordered" evidence="1">
    <location>
        <begin position="1"/>
        <end position="22"/>
    </location>
</feature>
<reference evidence="2 3" key="1">
    <citation type="submission" date="2021-03" db="EMBL/GenBank/DDBJ databases">
        <title>Sequencing the genomes of 1000 actinobacteria strains.</title>
        <authorList>
            <person name="Klenk H.-P."/>
        </authorList>
    </citation>
    <scope>NUCLEOTIDE SEQUENCE [LARGE SCALE GENOMIC DNA]</scope>
    <source>
        <strain evidence="2 3">DSM 16005</strain>
    </source>
</reference>
<evidence type="ECO:0000256" key="1">
    <source>
        <dbReference type="SAM" id="MobiDB-lite"/>
    </source>
</evidence>
<dbReference type="Proteomes" id="UP000711614">
    <property type="component" value="Unassembled WGS sequence"/>
</dbReference>
<evidence type="ECO:0000313" key="2">
    <source>
        <dbReference type="EMBL" id="MBP2413516.1"/>
    </source>
</evidence>
<accession>A0ABS4YXH0</accession>
<feature type="compositionally biased region" description="Basic and acidic residues" evidence="1">
    <location>
        <begin position="1"/>
        <end position="11"/>
    </location>
</feature>